<gene>
    <name evidence="2" type="ORF">Anapl_09538</name>
</gene>
<feature type="compositionally biased region" description="Polar residues" evidence="1">
    <location>
        <begin position="177"/>
        <end position="192"/>
    </location>
</feature>
<evidence type="ECO:0000256" key="1">
    <source>
        <dbReference type="SAM" id="MobiDB-lite"/>
    </source>
</evidence>
<name>R0JAM7_ANAPL</name>
<proteinExistence type="predicted"/>
<dbReference type="EMBL" id="KB744899">
    <property type="protein sequence ID" value="EOA94285.1"/>
    <property type="molecule type" value="Genomic_DNA"/>
</dbReference>
<evidence type="ECO:0000313" key="2">
    <source>
        <dbReference type="EMBL" id="EOA94285.1"/>
    </source>
</evidence>
<accession>R0JAM7</accession>
<sequence length="287" mass="30453">MKIFGLVNNPSVSSKKAAAVTERPGVEESWHLVAGFPAQPMTDSASQPGHPATCMPSASSPQWAACATFSESFAASPGLGTTACKREVTLRAAVWGQLGRCTQAMPAVLQSTLPALLAQAVQKCTRQKCACEAPDKSLAVSQTFTPIFKRKGKAVRFTDAVGEQKASGYRWQLQWRPQPTQATSAKSKQVSGAGSLPPQGLVLRRGTDTGSSCQLSRAPLHVPQDIAAVSSLGDWQRQHGDSPGLALLALNPAIELMICCMPTLEAEQKVQALRVPCFPQCKAENIS</sequence>
<dbReference type="AlphaFoldDB" id="R0JAM7"/>
<dbReference type="Proteomes" id="UP000296049">
    <property type="component" value="Unassembled WGS sequence"/>
</dbReference>
<protein>
    <submittedName>
        <fullName evidence="2">Uncharacterized protein</fullName>
    </submittedName>
</protein>
<reference evidence="3" key="1">
    <citation type="journal article" date="2013" name="Nat. Genet.">
        <title>The duck genome and transcriptome provide insight into an avian influenza virus reservoir species.</title>
        <authorList>
            <person name="Huang Y."/>
            <person name="Li Y."/>
            <person name="Burt D.W."/>
            <person name="Chen H."/>
            <person name="Zhang Y."/>
            <person name="Qian W."/>
            <person name="Kim H."/>
            <person name="Gan S."/>
            <person name="Zhao Y."/>
            <person name="Li J."/>
            <person name="Yi K."/>
            <person name="Feng H."/>
            <person name="Zhu P."/>
            <person name="Li B."/>
            <person name="Liu Q."/>
            <person name="Fairley S."/>
            <person name="Magor K.E."/>
            <person name="Du Z."/>
            <person name="Hu X."/>
            <person name="Goodman L."/>
            <person name="Tafer H."/>
            <person name="Vignal A."/>
            <person name="Lee T."/>
            <person name="Kim K.W."/>
            <person name="Sheng Z."/>
            <person name="An Y."/>
            <person name="Searle S."/>
            <person name="Herrero J."/>
            <person name="Groenen M.A."/>
            <person name="Crooijmans R.P."/>
            <person name="Faraut T."/>
            <person name="Cai Q."/>
            <person name="Webster R.G."/>
            <person name="Aldridge J.R."/>
            <person name="Warren W.C."/>
            <person name="Bartschat S."/>
            <person name="Kehr S."/>
            <person name="Marz M."/>
            <person name="Stadler P.F."/>
            <person name="Smith J."/>
            <person name="Kraus R.H."/>
            <person name="Zhao Y."/>
            <person name="Ren L."/>
            <person name="Fei J."/>
            <person name="Morisson M."/>
            <person name="Kaiser P."/>
            <person name="Griffin D.K."/>
            <person name="Rao M."/>
            <person name="Pitel F."/>
            <person name="Wang J."/>
            <person name="Li N."/>
        </authorList>
    </citation>
    <scope>NUCLEOTIDE SEQUENCE [LARGE SCALE GENOMIC DNA]</scope>
</reference>
<feature type="region of interest" description="Disordered" evidence="1">
    <location>
        <begin position="177"/>
        <end position="201"/>
    </location>
</feature>
<organism evidence="2 3">
    <name type="scientific">Anas platyrhynchos</name>
    <name type="common">Mallard</name>
    <name type="synonym">Anas boschas</name>
    <dbReference type="NCBI Taxonomy" id="8839"/>
    <lineage>
        <taxon>Eukaryota</taxon>
        <taxon>Metazoa</taxon>
        <taxon>Chordata</taxon>
        <taxon>Craniata</taxon>
        <taxon>Vertebrata</taxon>
        <taxon>Euteleostomi</taxon>
        <taxon>Archelosauria</taxon>
        <taxon>Archosauria</taxon>
        <taxon>Dinosauria</taxon>
        <taxon>Saurischia</taxon>
        <taxon>Theropoda</taxon>
        <taxon>Coelurosauria</taxon>
        <taxon>Aves</taxon>
        <taxon>Neognathae</taxon>
        <taxon>Galloanserae</taxon>
        <taxon>Anseriformes</taxon>
        <taxon>Anatidae</taxon>
        <taxon>Anatinae</taxon>
        <taxon>Anas</taxon>
    </lineage>
</organism>
<evidence type="ECO:0000313" key="3">
    <source>
        <dbReference type="Proteomes" id="UP000296049"/>
    </source>
</evidence>
<keyword evidence="3" id="KW-1185">Reference proteome</keyword>